<feature type="compositionally biased region" description="Basic and acidic residues" evidence="1">
    <location>
        <begin position="11"/>
        <end position="20"/>
    </location>
</feature>
<dbReference type="Proteomes" id="UP000765509">
    <property type="component" value="Unassembled WGS sequence"/>
</dbReference>
<keyword evidence="3" id="KW-1185">Reference proteome</keyword>
<feature type="region of interest" description="Disordered" evidence="1">
    <location>
        <begin position="1"/>
        <end position="22"/>
    </location>
</feature>
<evidence type="ECO:0000256" key="1">
    <source>
        <dbReference type="SAM" id="MobiDB-lite"/>
    </source>
</evidence>
<protein>
    <submittedName>
        <fullName evidence="2">Uncharacterized protein</fullName>
    </submittedName>
</protein>
<proteinExistence type="predicted"/>
<dbReference type="EMBL" id="AVOT02044828">
    <property type="protein sequence ID" value="MBW0540195.1"/>
    <property type="molecule type" value="Genomic_DNA"/>
</dbReference>
<dbReference type="AlphaFoldDB" id="A0A9Q3FFW2"/>
<evidence type="ECO:0000313" key="3">
    <source>
        <dbReference type="Proteomes" id="UP000765509"/>
    </source>
</evidence>
<sequence length="126" mass="13867">METTINSNQIDVDKEEERPSPEVAILPQERHILRMPEFPAHSPRSALTNVGGNSESELIHDNISRAEPFSSGSNKDLSMPIQELVQSSQRGGVGSMPKPVADGHELLLIHQELSGSGEDHRALRRI</sequence>
<name>A0A9Q3FFW2_9BASI</name>
<organism evidence="2 3">
    <name type="scientific">Austropuccinia psidii MF-1</name>
    <dbReference type="NCBI Taxonomy" id="1389203"/>
    <lineage>
        <taxon>Eukaryota</taxon>
        <taxon>Fungi</taxon>
        <taxon>Dikarya</taxon>
        <taxon>Basidiomycota</taxon>
        <taxon>Pucciniomycotina</taxon>
        <taxon>Pucciniomycetes</taxon>
        <taxon>Pucciniales</taxon>
        <taxon>Sphaerophragmiaceae</taxon>
        <taxon>Austropuccinia</taxon>
    </lineage>
</organism>
<gene>
    <name evidence="2" type="ORF">O181_079910</name>
</gene>
<feature type="compositionally biased region" description="Polar residues" evidence="1">
    <location>
        <begin position="1"/>
        <end position="10"/>
    </location>
</feature>
<comment type="caution">
    <text evidence="2">The sequence shown here is derived from an EMBL/GenBank/DDBJ whole genome shotgun (WGS) entry which is preliminary data.</text>
</comment>
<evidence type="ECO:0000313" key="2">
    <source>
        <dbReference type="EMBL" id="MBW0540195.1"/>
    </source>
</evidence>
<reference evidence="2" key="1">
    <citation type="submission" date="2021-03" db="EMBL/GenBank/DDBJ databases">
        <title>Draft genome sequence of rust myrtle Austropuccinia psidii MF-1, a brazilian biotype.</title>
        <authorList>
            <person name="Quecine M.C."/>
            <person name="Pachon D.M.R."/>
            <person name="Bonatelli M.L."/>
            <person name="Correr F.H."/>
            <person name="Franceschini L.M."/>
            <person name="Leite T.F."/>
            <person name="Margarido G.R.A."/>
            <person name="Almeida C.A."/>
            <person name="Ferrarezi J.A."/>
            <person name="Labate C.A."/>
        </authorList>
    </citation>
    <scope>NUCLEOTIDE SEQUENCE</scope>
    <source>
        <strain evidence="2">MF-1</strain>
    </source>
</reference>
<accession>A0A9Q3FFW2</accession>